<keyword evidence="4" id="KW-0808">Transferase</keyword>
<dbReference type="GO" id="GO:0016301">
    <property type="term" value="F:kinase activity"/>
    <property type="evidence" value="ECO:0007669"/>
    <property type="project" value="UniProtKB-KW"/>
</dbReference>
<proteinExistence type="predicted"/>
<evidence type="ECO:0000256" key="1">
    <source>
        <dbReference type="ARBA" id="ARBA00000085"/>
    </source>
</evidence>
<gene>
    <name evidence="7" type="ORF">GCM10009654_57570</name>
</gene>
<evidence type="ECO:0000256" key="4">
    <source>
        <dbReference type="ARBA" id="ARBA00022679"/>
    </source>
</evidence>
<evidence type="ECO:0000256" key="5">
    <source>
        <dbReference type="ARBA" id="ARBA00022777"/>
    </source>
</evidence>
<dbReference type="EC" id="2.7.13.3" evidence="2"/>
<dbReference type="EMBL" id="BAAAKV010000068">
    <property type="protein sequence ID" value="GAA1192783.1"/>
    <property type="molecule type" value="Genomic_DNA"/>
</dbReference>
<reference evidence="8" key="1">
    <citation type="journal article" date="2019" name="Int. J. Syst. Evol. Microbiol.">
        <title>The Global Catalogue of Microorganisms (GCM) 10K type strain sequencing project: providing services to taxonomists for standard genome sequencing and annotation.</title>
        <authorList>
            <consortium name="The Broad Institute Genomics Platform"/>
            <consortium name="The Broad Institute Genome Sequencing Center for Infectious Disease"/>
            <person name="Wu L."/>
            <person name="Ma J."/>
        </authorList>
    </citation>
    <scope>NUCLEOTIDE SEQUENCE [LARGE SCALE GENOMIC DNA]</scope>
    <source>
        <strain evidence="8">JCM 12696</strain>
    </source>
</reference>
<comment type="caution">
    <text evidence="7">The sequence shown here is derived from an EMBL/GenBank/DDBJ whole genome shotgun (WGS) entry which is preliminary data.</text>
</comment>
<dbReference type="SUPFAM" id="SSF55874">
    <property type="entry name" value="ATPase domain of HSP90 chaperone/DNA topoisomerase II/histidine kinase"/>
    <property type="match status" value="1"/>
</dbReference>
<keyword evidence="5 7" id="KW-0418">Kinase</keyword>
<dbReference type="InterPro" id="IPR050428">
    <property type="entry name" value="TCS_sensor_his_kinase"/>
</dbReference>
<evidence type="ECO:0000313" key="8">
    <source>
        <dbReference type="Proteomes" id="UP001501371"/>
    </source>
</evidence>
<feature type="compositionally biased region" description="Basic and acidic residues" evidence="6">
    <location>
        <begin position="327"/>
        <end position="337"/>
    </location>
</feature>
<dbReference type="InterPro" id="IPR036890">
    <property type="entry name" value="HATPase_C_sf"/>
</dbReference>
<keyword evidence="8" id="KW-1185">Reference proteome</keyword>
<feature type="region of interest" description="Disordered" evidence="6">
    <location>
        <begin position="260"/>
        <end position="337"/>
    </location>
</feature>
<sequence length="337" mass="36424">MDEAGRAVVRGAMGRVHKMHLALQDQLRELRDDFPDADPALMGRLLRIEMYNEQLGRAAQAPGIACGSPPMMFRDQHHLVDVVVSAASRVKDFERRIDEPANHLVRRIGVAAKAVEPLRCILSELLANAVECSHGTLKVGVELHETQAGATIFVDDAGVGLNAEQLTRAEQLIGSRRPARLTDLGDPPKHGWAAVGEMVRQFGFLVTVKQGPYGGARAIVTVPMGLLVEMPADVEQSVHAPQPVRMDPSGAVHTMAHEVVAGPDPNRPQPPGAVSQLPRRRRRAARTGPAAAPAVSRGSQEARTPEVAARRWGAWQTGRNEGNAAVDRGHEDPTERT</sequence>
<keyword evidence="3" id="KW-0597">Phosphoprotein</keyword>
<dbReference type="Gene3D" id="3.30.565.10">
    <property type="entry name" value="Histidine kinase-like ATPase, C-terminal domain"/>
    <property type="match status" value="1"/>
</dbReference>
<protein>
    <recommendedName>
        <fullName evidence="2">histidine kinase</fullName>
        <ecNumber evidence="2">2.7.13.3</ecNumber>
    </recommendedName>
</protein>
<evidence type="ECO:0000313" key="7">
    <source>
        <dbReference type="EMBL" id="GAA1192783.1"/>
    </source>
</evidence>
<evidence type="ECO:0000256" key="2">
    <source>
        <dbReference type="ARBA" id="ARBA00012438"/>
    </source>
</evidence>
<accession>A0ABP4FWD1</accession>
<dbReference type="Proteomes" id="UP001501371">
    <property type="component" value="Unassembled WGS sequence"/>
</dbReference>
<dbReference type="PANTHER" id="PTHR45436">
    <property type="entry name" value="SENSOR HISTIDINE KINASE YKOH"/>
    <property type="match status" value="1"/>
</dbReference>
<dbReference type="PANTHER" id="PTHR45436:SF5">
    <property type="entry name" value="SENSOR HISTIDINE KINASE TRCS"/>
    <property type="match status" value="1"/>
</dbReference>
<name>A0ABP4FWD1_9ACTN</name>
<comment type="catalytic activity">
    <reaction evidence="1">
        <text>ATP + protein L-histidine = ADP + protein N-phospho-L-histidine.</text>
        <dbReference type="EC" id="2.7.13.3"/>
    </reaction>
</comment>
<organism evidence="7 8">
    <name type="scientific">Streptomyces hebeiensis</name>
    <dbReference type="NCBI Taxonomy" id="229486"/>
    <lineage>
        <taxon>Bacteria</taxon>
        <taxon>Bacillati</taxon>
        <taxon>Actinomycetota</taxon>
        <taxon>Actinomycetes</taxon>
        <taxon>Kitasatosporales</taxon>
        <taxon>Streptomycetaceae</taxon>
        <taxon>Streptomyces</taxon>
    </lineage>
</organism>
<evidence type="ECO:0000256" key="6">
    <source>
        <dbReference type="SAM" id="MobiDB-lite"/>
    </source>
</evidence>
<evidence type="ECO:0000256" key="3">
    <source>
        <dbReference type="ARBA" id="ARBA00022553"/>
    </source>
</evidence>